<feature type="region of interest" description="Disordered" evidence="1">
    <location>
        <begin position="104"/>
        <end position="123"/>
    </location>
</feature>
<proteinExistence type="predicted"/>
<dbReference type="AlphaFoldDB" id="A0A3E0WG23"/>
<comment type="caution">
    <text evidence="3">The sequence shown here is derived from an EMBL/GenBank/DDBJ whole genome shotgun (WGS) entry which is preliminary data.</text>
</comment>
<reference evidence="3 4" key="1">
    <citation type="submission" date="2017-04" db="EMBL/GenBank/DDBJ databases">
        <title>Comparative genome analysis of Subtercola boreus.</title>
        <authorList>
            <person name="Cho Y.-J."/>
            <person name="Cho A."/>
            <person name="Kim O.-S."/>
            <person name="Lee J.-I."/>
        </authorList>
    </citation>
    <scope>NUCLEOTIDE SEQUENCE [LARGE SCALE GENOMIC DNA]</scope>
    <source>
        <strain evidence="3 4">P28004</strain>
    </source>
</reference>
<feature type="compositionally biased region" description="Low complexity" evidence="1">
    <location>
        <begin position="104"/>
        <end position="113"/>
    </location>
</feature>
<keyword evidence="2" id="KW-1133">Transmembrane helix</keyword>
<sequence>MNAASLRVSPWVGALPGPLSGLHAVLTALAGVIVVLGLVFAGSTAADAASVSTPVSSYAASSVDDPAVGASAVAADTEAPHPVGYADARHRSVSIVPGALPAPAVSPAAPTPGGEAGQPRSSRAPFTGRVLLLLLSINRT</sequence>
<keyword evidence="2" id="KW-0472">Membrane</keyword>
<dbReference type="Proteomes" id="UP000257080">
    <property type="component" value="Unassembled WGS sequence"/>
</dbReference>
<gene>
    <name evidence="3" type="ORF">B7R25_04080</name>
</gene>
<evidence type="ECO:0000256" key="2">
    <source>
        <dbReference type="SAM" id="Phobius"/>
    </source>
</evidence>
<dbReference type="EMBL" id="NBXE01000008">
    <property type="protein sequence ID" value="RFA28894.1"/>
    <property type="molecule type" value="Genomic_DNA"/>
</dbReference>
<feature type="transmembrane region" description="Helical" evidence="2">
    <location>
        <begin position="20"/>
        <end position="41"/>
    </location>
</feature>
<keyword evidence="2" id="KW-0812">Transmembrane</keyword>
<evidence type="ECO:0000313" key="4">
    <source>
        <dbReference type="Proteomes" id="UP000257080"/>
    </source>
</evidence>
<organism evidence="3 4">
    <name type="scientific">Subtercola boreus</name>
    <dbReference type="NCBI Taxonomy" id="120213"/>
    <lineage>
        <taxon>Bacteria</taxon>
        <taxon>Bacillati</taxon>
        <taxon>Actinomycetota</taxon>
        <taxon>Actinomycetes</taxon>
        <taxon>Micrococcales</taxon>
        <taxon>Microbacteriaceae</taxon>
        <taxon>Subtercola</taxon>
    </lineage>
</organism>
<name>A0A3E0WG23_9MICO</name>
<accession>A0A3E0WG23</accession>
<evidence type="ECO:0000256" key="1">
    <source>
        <dbReference type="SAM" id="MobiDB-lite"/>
    </source>
</evidence>
<protein>
    <submittedName>
        <fullName evidence="3">Uncharacterized protein</fullName>
    </submittedName>
</protein>
<evidence type="ECO:0000313" key="3">
    <source>
        <dbReference type="EMBL" id="RFA28894.1"/>
    </source>
</evidence>
<dbReference type="RefSeq" id="WP_116417683.1">
    <property type="nucleotide sequence ID" value="NZ_NBXC01000008.1"/>
</dbReference>